<evidence type="ECO:0000313" key="7">
    <source>
        <dbReference type="EMBL" id="ONK72313.1"/>
    </source>
</evidence>
<keyword evidence="2" id="KW-0805">Transcription regulation</keyword>
<dbReference type="OrthoDB" id="515493at2759"/>
<evidence type="ECO:0000256" key="2">
    <source>
        <dbReference type="ARBA" id="ARBA00023015"/>
    </source>
</evidence>
<dbReference type="InterPro" id="IPR011598">
    <property type="entry name" value="bHLH_dom"/>
</dbReference>
<keyword evidence="8" id="KW-1185">Reference proteome</keyword>
<dbReference type="Gramene" id="ONK72313">
    <property type="protein sequence ID" value="ONK72313"/>
    <property type="gene ID" value="A4U43_C04F18030"/>
</dbReference>
<name>A0A5P1F3K7_ASPOF</name>
<evidence type="ECO:0000259" key="6">
    <source>
        <dbReference type="PROSITE" id="PS50888"/>
    </source>
</evidence>
<feature type="domain" description="BHLH" evidence="6">
    <location>
        <begin position="62"/>
        <end position="113"/>
    </location>
</feature>
<dbReference type="GO" id="GO:0003700">
    <property type="term" value="F:DNA-binding transcription factor activity"/>
    <property type="evidence" value="ECO:0007669"/>
    <property type="project" value="InterPro"/>
</dbReference>
<dbReference type="InterPro" id="IPR036638">
    <property type="entry name" value="HLH_DNA-bd_sf"/>
</dbReference>
<feature type="coiled-coil region" evidence="4">
    <location>
        <begin position="103"/>
        <end position="161"/>
    </location>
</feature>
<dbReference type="SMART" id="SM00353">
    <property type="entry name" value="HLH"/>
    <property type="match status" value="1"/>
</dbReference>
<evidence type="ECO:0000256" key="3">
    <source>
        <dbReference type="ARBA" id="ARBA00023163"/>
    </source>
</evidence>
<sequence length="217" mass="24793">MDLVQDGELDLDYYARIMEDAQSIDFYLNDSPSPGAEFDSSIANISTQANGTRKRDRDEQTVKQGSKACREKMRRDKINERFSELSKILDPGRPVKTDKSAILDDALRILNQLKAEAKDLKEANRKLEEEIKSLKEEKHELREEKSLMKSEKEKMEEHVKAMSMVPAGYVPPLPAAYHPGANKMVAFPSYGPFPMWQWMPPAARDISKDHELRPPMA</sequence>
<organism evidence="7 8">
    <name type="scientific">Asparagus officinalis</name>
    <name type="common">Garden asparagus</name>
    <dbReference type="NCBI Taxonomy" id="4686"/>
    <lineage>
        <taxon>Eukaryota</taxon>
        <taxon>Viridiplantae</taxon>
        <taxon>Streptophyta</taxon>
        <taxon>Embryophyta</taxon>
        <taxon>Tracheophyta</taxon>
        <taxon>Spermatophyta</taxon>
        <taxon>Magnoliopsida</taxon>
        <taxon>Liliopsida</taxon>
        <taxon>Asparagales</taxon>
        <taxon>Asparagaceae</taxon>
        <taxon>Asparagoideae</taxon>
        <taxon>Asparagus</taxon>
    </lineage>
</organism>
<evidence type="ECO:0000313" key="8">
    <source>
        <dbReference type="Proteomes" id="UP000243459"/>
    </source>
</evidence>
<reference evidence="8" key="1">
    <citation type="journal article" date="2017" name="Nat. Commun.">
        <title>The asparagus genome sheds light on the origin and evolution of a young Y chromosome.</title>
        <authorList>
            <person name="Harkess A."/>
            <person name="Zhou J."/>
            <person name="Xu C."/>
            <person name="Bowers J.E."/>
            <person name="Van der Hulst R."/>
            <person name="Ayyampalayam S."/>
            <person name="Mercati F."/>
            <person name="Riccardi P."/>
            <person name="McKain M.R."/>
            <person name="Kakrana A."/>
            <person name="Tang H."/>
            <person name="Ray J."/>
            <person name="Groenendijk J."/>
            <person name="Arikit S."/>
            <person name="Mathioni S.M."/>
            <person name="Nakano M."/>
            <person name="Shan H."/>
            <person name="Telgmann-Rauber A."/>
            <person name="Kanno A."/>
            <person name="Yue Z."/>
            <person name="Chen H."/>
            <person name="Li W."/>
            <person name="Chen Y."/>
            <person name="Xu X."/>
            <person name="Zhang Y."/>
            <person name="Luo S."/>
            <person name="Chen H."/>
            <person name="Gao J."/>
            <person name="Mao Z."/>
            <person name="Pires J.C."/>
            <person name="Luo M."/>
            <person name="Kudrna D."/>
            <person name="Wing R.A."/>
            <person name="Meyers B.C."/>
            <person name="Yi K."/>
            <person name="Kong H."/>
            <person name="Lavrijsen P."/>
            <person name="Sunseri F."/>
            <person name="Falavigna A."/>
            <person name="Ye Y."/>
            <person name="Leebens-Mack J.H."/>
            <person name="Chen G."/>
        </authorList>
    </citation>
    <scope>NUCLEOTIDE SEQUENCE [LARGE SCALE GENOMIC DNA]</scope>
    <source>
        <strain evidence="8">cv. DH0086</strain>
    </source>
</reference>
<evidence type="ECO:0000256" key="5">
    <source>
        <dbReference type="SAM" id="MobiDB-lite"/>
    </source>
</evidence>
<feature type="region of interest" description="Disordered" evidence="5">
    <location>
        <begin position="48"/>
        <end position="67"/>
    </location>
</feature>
<dbReference type="AlphaFoldDB" id="A0A5P1F3K7"/>
<dbReference type="InterPro" id="IPR044818">
    <property type="entry name" value="ILR3-like"/>
</dbReference>
<evidence type="ECO:0000256" key="1">
    <source>
        <dbReference type="ARBA" id="ARBA00005510"/>
    </source>
</evidence>
<dbReference type="PANTHER" id="PTHR46133">
    <property type="entry name" value="BHLH TRANSCRIPTION FACTOR"/>
    <property type="match status" value="1"/>
</dbReference>
<keyword evidence="4" id="KW-0175">Coiled coil</keyword>
<dbReference type="Gene3D" id="4.10.280.10">
    <property type="entry name" value="Helix-loop-helix DNA-binding domain"/>
    <property type="match status" value="1"/>
</dbReference>
<accession>A0A5P1F3K7</accession>
<dbReference type="EMBL" id="CM007384">
    <property type="protein sequence ID" value="ONK72313.1"/>
    <property type="molecule type" value="Genomic_DNA"/>
</dbReference>
<dbReference type="PANTHER" id="PTHR46133:SF9">
    <property type="entry name" value="TRANSCRIPTION FACTOR BHLH104"/>
    <property type="match status" value="1"/>
</dbReference>
<gene>
    <name evidence="7" type="ORF">A4U43_C04F18030</name>
</gene>
<dbReference type="OMA" id="RTDSCCK"/>
<evidence type="ECO:0000256" key="4">
    <source>
        <dbReference type="SAM" id="Coils"/>
    </source>
</evidence>
<dbReference type="Pfam" id="PF00010">
    <property type="entry name" value="HLH"/>
    <property type="match status" value="1"/>
</dbReference>
<comment type="similarity">
    <text evidence="1">Belongs to the bHLH protein family.</text>
</comment>
<dbReference type="SUPFAM" id="SSF47459">
    <property type="entry name" value="HLH, helix-loop-helix DNA-binding domain"/>
    <property type="match status" value="1"/>
</dbReference>
<proteinExistence type="inferred from homology"/>
<dbReference type="PROSITE" id="PS50888">
    <property type="entry name" value="BHLH"/>
    <property type="match status" value="1"/>
</dbReference>
<dbReference type="CDD" id="cd11446">
    <property type="entry name" value="bHLH_AtILR3_like"/>
    <property type="match status" value="1"/>
</dbReference>
<dbReference type="GO" id="GO:0046983">
    <property type="term" value="F:protein dimerization activity"/>
    <property type="evidence" value="ECO:0007669"/>
    <property type="project" value="InterPro"/>
</dbReference>
<protein>
    <recommendedName>
        <fullName evidence="6">BHLH domain-containing protein</fullName>
    </recommendedName>
</protein>
<dbReference type="Proteomes" id="UP000243459">
    <property type="component" value="Chromosome 4"/>
</dbReference>
<dbReference type="GO" id="GO:0006879">
    <property type="term" value="P:intracellular iron ion homeostasis"/>
    <property type="evidence" value="ECO:0007669"/>
    <property type="project" value="InterPro"/>
</dbReference>
<keyword evidence="3" id="KW-0804">Transcription</keyword>